<dbReference type="EMBL" id="MVIH01000001">
    <property type="protein sequence ID" value="ORB57395.1"/>
    <property type="molecule type" value="Genomic_DNA"/>
</dbReference>
<accession>A0A1X0J6K0</accession>
<name>A0A1X0J6K0_MYCRH</name>
<protein>
    <recommendedName>
        <fullName evidence="3">Restriction endonuclease</fullName>
    </recommendedName>
</protein>
<dbReference type="OrthoDB" id="6691177at2"/>
<evidence type="ECO:0000313" key="1">
    <source>
        <dbReference type="EMBL" id="ORB57395.1"/>
    </source>
</evidence>
<comment type="caution">
    <text evidence="1">The sequence shown here is derived from an EMBL/GenBank/DDBJ whole genome shotgun (WGS) entry which is preliminary data.</text>
</comment>
<dbReference type="AlphaFoldDB" id="A0A1X0J6K0"/>
<sequence length="501" mass="56082">MAKQGSKRVSEVFGLSGTQGTFDFIDVYVDRDIPLFIDPAVLANVDSEWTQECASAVQTFFQTVLDLIIAEDHQQAKALLSHLGEDNSTRLGYSASSRGSGIGDGLAEKFYEELSTSKALESGLITDLEDTALFIEGVREDRISDVVTNIIRRQLINYTHATAKYYGITLTKSLSVPSCWNSHARKWDEPEHADLPFAGGAPLLLVPKSIVRRKLFSDPGEYYRYYVLPFYQRDEIERQSSLVHFLKKSGQPHVYKKDVEAKYREMYKGNDSADNTVEPGVEKRINLDATDRNPDLLQKFKEDKRKHPPAALSHDDIAEATRTAEPDFQSLLDAVHSLAPGQSAADAYEKAIEALLTALLYPSLTDPVRQAKIHEGRKRIDITYYNMARDGFFKWLSANYPAGKIMVECKNYSRPLANPEYDQIAGRFSPSRGKYGLLVYRSYSDKDQVLASLKDTANDQRGFITALDDDDLSNLVTEMIEKGSATGLSGLLAQRFNALIN</sequence>
<dbReference type="RefSeq" id="WP_083117062.1">
    <property type="nucleotide sequence ID" value="NZ_JACKUO010000042.1"/>
</dbReference>
<evidence type="ECO:0000313" key="2">
    <source>
        <dbReference type="Proteomes" id="UP000192534"/>
    </source>
</evidence>
<dbReference type="Proteomes" id="UP000192534">
    <property type="component" value="Unassembled WGS sequence"/>
</dbReference>
<organism evidence="1 2">
    <name type="scientific">Mycolicibacterium rhodesiae</name>
    <name type="common">Mycobacterium rhodesiae</name>
    <dbReference type="NCBI Taxonomy" id="36814"/>
    <lineage>
        <taxon>Bacteria</taxon>
        <taxon>Bacillati</taxon>
        <taxon>Actinomycetota</taxon>
        <taxon>Actinomycetes</taxon>
        <taxon>Mycobacteriales</taxon>
        <taxon>Mycobacteriaceae</taxon>
        <taxon>Mycolicibacterium</taxon>
    </lineage>
</organism>
<proteinExistence type="predicted"/>
<evidence type="ECO:0008006" key="3">
    <source>
        <dbReference type="Google" id="ProtNLM"/>
    </source>
</evidence>
<keyword evidence="2" id="KW-1185">Reference proteome</keyword>
<gene>
    <name evidence="1" type="ORF">BST42_03195</name>
</gene>
<reference evidence="1 2" key="1">
    <citation type="submission" date="2016-12" db="EMBL/GenBank/DDBJ databases">
        <title>The new phylogeny of genus Mycobacterium.</title>
        <authorList>
            <person name="Tortoli E."/>
            <person name="Trovato A."/>
            <person name="Cirillo D.M."/>
        </authorList>
    </citation>
    <scope>NUCLEOTIDE SEQUENCE [LARGE SCALE GENOMIC DNA]</scope>
    <source>
        <strain evidence="1 2">DSM 44223</strain>
    </source>
</reference>